<proteinExistence type="predicted"/>
<name>A0A1H6QYC6_9FLAO</name>
<accession>A0A1H6QYC6</accession>
<reference evidence="3" key="1">
    <citation type="submission" date="2016-10" db="EMBL/GenBank/DDBJ databases">
        <authorList>
            <person name="Varghese N."/>
            <person name="Submissions S."/>
        </authorList>
    </citation>
    <scope>NUCLEOTIDE SEQUENCE [LARGE SCALE GENOMIC DNA]</scope>
    <source>
        <strain evidence="3">DSM 17934</strain>
    </source>
</reference>
<dbReference type="OrthoDB" id="1374586at2"/>
<organism evidence="2 3">
    <name type="scientific">Flavobacterium terrigena</name>
    <dbReference type="NCBI Taxonomy" id="402734"/>
    <lineage>
        <taxon>Bacteria</taxon>
        <taxon>Pseudomonadati</taxon>
        <taxon>Bacteroidota</taxon>
        <taxon>Flavobacteriia</taxon>
        <taxon>Flavobacteriales</taxon>
        <taxon>Flavobacteriaceae</taxon>
        <taxon>Flavobacterium</taxon>
    </lineage>
</organism>
<dbReference type="CDD" id="cd00761">
    <property type="entry name" value="Glyco_tranf_GTA_type"/>
    <property type="match status" value="1"/>
</dbReference>
<keyword evidence="2" id="KW-0808">Transferase</keyword>
<dbReference type="Pfam" id="PF00535">
    <property type="entry name" value="Glycos_transf_2"/>
    <property type="match status" value="1"/>
</dbReference>
<dbReference type="RefSeq" id="WP_091308540.1">
    <property type="nucleotide sequence ID" value="NZ_CBCSJU010000001.1"/>
</dbReference>
<dbReference type="SUPFAM" id="SSF53448">
    <property type="entry name" value="Nucleotide-diphospho-sugar transferases"/>
    <property type="match status" value="1"/>
</dbReference>
<dbReference type="InterPro" id="IPR029044">
    <property type="entry name" value="Nucleotide-diphossugar_trans"/>
</dbReference>
<keyword evidence="3" id="KW-1185">Reference proteome</keyword>
<evidence type="ECO:0000313" key="2">
    <source>
        <dbReference type="EMBL" id="SEI48513.1"/>
    </source>
</evidence>
<dbReference type="EMBL" id="FNYA01000001">
    <property type="protein sequence ID" value="SEI48513.1"/>
    <property type="molecule type" value="Genomic_DNA"/>
</dbReference>
<evidence type="ECO:0000313" key="3">
    <source>
        <dbReference type="Proteomes" id="UP000199702"/>
    </source>
</evidence>
<feature type="domain" description="Glycosyltransferase 2-like" evidence="1">
    <location>
        <begin position="4"/>
        <end position="120"/>
    </location>
</feature>
<dbReference type="STRING" id="402734.SAMN05660918_0874"/>
<dbReference type="Proteomes" id="UP000199702">
    <property type="component" value="Unassembled WGS sequence"/>
</dbReference>
<protein>
    <submittedName>
        <fullName evidence="2">Glycosyltransferase involved in cell wall bisynthesis</fullName>
    </submittedName>
</protein>
<dbReference type="AlphaFoldDB" id="A0A1H6QYC6"/>
<gene>
    <name evidence="2" type="ORF">SAMN05660918_0874</name>
</gene>
<sequence>MLAIIIPYYKLAFFEAALQSLANQTDKRFRVYIGDDASPEDCSTVLKQFEGHFDFKYHRFETNVGGTSLSQQWERCIELLDEDEKWFMILGDDDYLSENVVAEFYENYPEINEKSYVVRYATKVINQIDNVLSEVYTNPLFELGIEYISRKINGKTRGSLSEFVFNKKEFLKYKFTNYPSAFYSDDKIVLDLSAKKNIFSINEAIVFVRISSESLSGQTEKVNDKLFLARFQFYQYLIKNKLNFLDKFTRKIIIEKVLNHAIHNKEKQLSLFVILYFKSILLWDFNFFLKINKKYIKMVLGRSVD</sequence>
<evidence type="ECO:0000259" key="1">
    <source>
        <dbReference type="Pfam" id="PF00535"/>
    </source>
</evidence>
<dbReference type="InterPro" id="IPR001173">
    <property type="entry name" value="Glyco_trans_2-like"/>
</dbReference>
<dbReference type="Gene3D" id="3.90.550.10">
    <property type="entry name" value="Spore Coat Polysaccharide Biosynthesis Protein SpsA, Chain A"/>
    <property type="match status" value="1"/>
</dbReference>
<dbReference type="GO" id="GO:0016740">
    <property type="term" value="F:transferase activity"/>
    <property type="evidence" value="ECO:0007669"/>
    <property type="project" value="UniProtKB-KW"/>
</dbReference>